<feature type="domain" description="Ig-like" evidence="3">
    <location>
        <begin position="4"/>
        <end position="121"/>
    </location>
</feature>
<sequence length="231" mass="26058">MWKPASNFFIVHSRDGFRVSQDPKSLNVMAGENVSLKCTFENHNMELAKVLWFWGAVGDFILSPHHPFYKGRIQMSNLEQQKLGQATLILSAVEERDSSLYQCCVQINWEQTGLGEGTVLSVTGRNQSQTAKTDCQMDWFGEIIVYRVGVSLGAVAFLAMMVLLLWRCKETITKTRQQQPSKRYSQAGGETDEVLHYAKINLTPQKPVENASVQTHPGKCTEYASIQIRPL</sequence>
<gene>
    <name evidence="4" type="ORF">Y1Q_0024447</name>
</gene>
<dbReference type="Pfam" id="PF07686">
    <property type="entry name" value="V-set"/>
    <property type="match status" value="1"/>
</dbReference>
<dbReference type="AlphaFoldDB" id="A0A151N755"/>
<dbReference type="PROSITE" id="PS50835">
    <property type="entry name" value="IG_LIKE"/>
    <property type="match status" value="1"/>
</dbReference>
<keyword evidence="2" id="KW-1133">Transmembrane helix</keyword>
<keyword evidence="2" id="KW-0472">Membrane</keyword>
<dbReference type="InterPro" id="IPR013783">
    <property type="entry name" value="Ig-like_fold"/>
</dbReference>
<protein>
    <recommendedName>
        <fullName evidence="3">Ig-like domain-containing protein</fullName>
    </recommendedName>
</protein>
<dbReference type="SMART" id="SM00409">
    <property type="entry name" value="IG"/>
    <property type="match status" value="1"/>
</dbReference>
<dbReference type="GO" id="GO:0019815">
    <property type="term" value="C:B cell receptor complex"/>
    <property type="evidence" value="ECO:0007669"/>
    <property type="project" value="TreeGrafter"/>
</dbReference>
<keyword evidence="2" id="KW-0812">Transmembrane</keyword>
<name>A0A151N755_ALLMI</name>
<evidence type="ECO:0000313" key="4">
    <source>
        <dbReference type="EMBL" id="KYO32674.1"/>
    </source>
</evidence>
<accession>A0A151N755</accession>
<dbReference type="InterPro" id="IPR003599">
    <property type="entry name" value="Ig_sub"/>
</dbReference>
<keyword evidence="5" id="KW-1185">Reference proteome</keyword>
<evidence type="ECO:0000259" key="3">
    <source>
        <dbReference type="PROSITE" id="PS50835"/>
    </source>
</evidence>
<dbReference type="SUPFAM" id="SSF48726">
    <property type="entry name" value="Immunoglobulin"/>
    <property type="match status" value="1"/>
</dbReference>
<organism evidence="4 5">
    <name type="scientific">Alligator mississippiensis</name>
    <name type="common">American alligator</name>
    <dbReference type="NCBI Taxonomy" id="8496"/>
    <lineage>
        <taxon>Eukaryota</taxon>
        <taxon>Metazoa</taxon>
        <taxon>Chordata</taxon>
        <taxon>Craniata</taxon>
        <taxon>Vertebrata</taxon>
        <taxon>Euteleostomi</taxon>
        <taxon>Archelosauria</taxon>
        <taxon>Archosauria</taxon>
        <taxon>Crocodylia</taxon>
        <taxon>Alligatoridae</taxon>
        <taxon>Alligatorinae</taxon>
        <taxon>Alligator</taxon>
    </lineage>
</organism>
<reference evidence="4 5" key="1">
    <citation type="journal article" date="2012" name="Genome Biol.">
        <title>Sequencing three crocodilian genomes to illuminate the evolution of archosaurs and amniotes.</title>
        <authorList>
            <person name="St John J.A."/>
            <person name="Braun E.L."/>
            <person name="Isberg S.R."/>
            <person name="Miles L.G."/>
            <person name="Chong A.Y."/>
            <person name="Gongora J."/>
            <person name="Dalzell P."/>
            <person name="Moran C."/>
            <person name="Bed'hom B."/>
            <person name="Abzhanov A."/>
            <person name="Burgess S.C."/>
            <person name="Cooksey A.M."/>
            <person name="Castoe T.A."/>
            <person name="Crawford N.G."/>
            <person name="Densmore L.D."/>
            <person name="Drew J.C."/>
            <person name="Edwards S.V."/>
            <person name="Faircloth B.C."/>
            <person name="Fujita M.K."/>
            <person name="Greenwold M.J."/>
            <person name="Hoffmann F.G."/>
            <person name="Howard J.M."/>
            <person name="Iguchi T."/>
            <person name="Janes D.E."/>
            <person name="Khan S.Y."/>
            <person name="Kohno S."/>
            <person name="de Koning A.J."/>
            <person name="Lance S.L."/>
            <person name="McCarthy F.M."/>
            <person name="McCormack J.E."/>
            <person name="Merchant M.E."/>
            <person name="Peterson D.G."/>
            <person name="Pollock D.D."/>
            <person name="Pourmand N."/>
            <person name="Raney B.J."/>
            <person name="Roessler K.A."/>
            <person name="Sanford J.R."/>
            <person name="Sawyer R.H."/>
            <person name="Schmidt C.J."/>
            <person name="Triplett E.W."/>
            <person name="Tuberville T.D."/>
            <person name="Venegas-Anaya M."/>
            <person name="Howard J.T."/>
            <person name="Jarvis E.D."/>
            <person name="Guillette L.J.Jr."/>
            <person name="Glenn T.C."/>
            <person name="Green R.E."/>
            <person name="Ray D.A."/>
        </authorList>
    </citation>
    <scope>NUCLEOTIDE SEQUENCE [LARGE SCALE GENOMIC DNA]</scope>
    <source>
        <strain evidence="4">KSC_2009_1</strain>
    </source>
</reference>
<dbReference type="EMBL" id="AKHW03003885">
    <property type="protein sequence ID" value="KYO32674.1"/>
    <property type="molecule type" value="Genomic_DNA"/>
</dbReference>
<dbReference type="STRING" id="8496.A0A151N755"/>
<dbReference type="PANTHER" id="PTHR14334:SF1">
    <property type="entry name" value="B-CELL ANTIGEN RECEPTOR COMPLEX-ASSOCIATED PROTEIN ALPHA CHAIN"/>
    <property type="match status" value="1"/>
</dbReference>
<keyword evidence="1" id="KW-0393">Immunoglobulin domain</keyword>
<comment type="caution">
    <text evidence="4">The sequence shown here is derived from an EMBL/GenBank/DDBJ whole genome shotgun (WGS) entry which is preliminary data.</text>
</comment>
<dbReference type="Gene3D" id="2.60.40.10">
    <property type="entry name" value="Immunoglobulins"/>
    <property type="match status" value="1"/>
</dbReference>
<dbReference type="PANTHER" id="PTHR14334">
    <property type="entry name" value="B-CELL ANTIGEN RECEPTOR COMPLEX-ASSOCIATED PROTEIN"/>
    <property type="match status" value="1"/>
</dbReference>
<dbReference type="InterPro" id="IPR036179">
    <property type="entry name" value="Ig-like_dom_sf"/>
</dbReference>
<proteinExistence type="predicted"/>
<evidence type="ECO:0000313" key="5">
    <source>
        <dbReference type="Proteomes" id="UP000050525"/>
    </source>
</evidence>
<dbReference type="InterPro" id="IPR007110">
    <property type="entry name" value="Ig-like_dom"/>
</dbReference>
<feature type="transmembrane region" description="Helical" evidence="2">
    <location>
        <begin position="144"/>
        <end position="166"/>
    </location>
</feature>
<dbReference type="GO" id="GO:0050853">
    <property type="term" value="P:B cell receptor signaling pathway"/>
    <property type="evidence" value="ECO:0007669"/>
    <property type="project" value="TreeGrafter"/>
</dbReference>
<dbReference type="InterPro" id="IPR013106">
    <property type="entry name" value="Ig_V-set"/>
</dbReference>
<evidence type="ECO:0000256" key="2">
    <source>
        <dbReference type="SAM" id="Phobius"/>
    </source>
</evidence>
<dbReference type="Proteomes" id="UP000050525">
    <property type="component" value="Unassembled WGS sequence"/>
</dbReference>
<evidence type="ECO:0000256" key="1">
    <source>
        <dbReference type="ARBA" id="ARBA00023319"/>
    </source>
</evidence>
<dbReference type="GO" id="GO:0030183">
    <property type="term" value="P:B cell differentiation"/>
    <property type="evidence" value="ECO:0007669"/>
    <property type="project" value="TreeGrafter"/>
</dbReference>
<dbReference type="GO" id="GO:0009897">
    <property type="term" value="C:external side of plasma membrane"/>
    <property type="evidence" value="ECO:0007669"/>
    <property type="project" value="TreeGrafter"/>
</dbReference>